<dbReference type="InterPro" id="IPR008271">
    <property type="entry name" value="Ser/Thr_kinase_AS"/>
</dbReference>
<keyword evidence="4" id="KW-0812">Transmembrane</keyword>
<dbReference type="Pfam" id="PF06479">
    <property type="entry name" value="Ribonuc_2-5A"/>
    <property type="match status" value="1"/>
</dbReference>
<accession>A0ABQ9IRZ1</accession>
<feature type="transmembrane region" description="Helical" evidence="4">
    <location>
        <begin position="270"/>
        <end position="289"/>
    </location>
</feature>
<keyword evidence="2" id="KW-0547">Nucleotide-binding</keyword>
<dbReference type="PANTHER" id="PTHR13954">
    <property type="entry name" value="IRE1-RELATED"/>
    <property type="match status" value="1"/>
</dbReference>
<evidence type="ECO:0000256" key="4">
    <source>
        <dbReference type="SAM" id="Phobius"/>
    </source>
</evidence>
<dbReference type="Pfam" id="PF00069">
    <property type="entry name" value="Pkinase"/>
    <property type="match status" value="1"/>
</dbReference>
<dbReference type="InterPro" id="IPR010513">
    <property type="entry name" value="KEN_dom"/>
</dbReference>
<evidence type="ECO:0000313" key="7">
    <source>
        <dbReference type="EMBL" id="KAJ8963537.1"/>
    </source>
</evidence>
<dbReference type="PROSITE" id="PS50011">
    <property type="entry name" value="PROTEIN_KINASE_DOM"/>
    <property type="match status" value="1"/>
</dbReference>
<dbReference type="EMBL" id="JAPWTJ010003041">
    <property type="protein sequence ID" value="KAJ8963537.1"/>
    <property type="molecule type" value="Genomic_DNA"/>
</dbReference>
<evidence type="ECO:0000256" key="2">
    <source>
        <dbReference type="ARBA" id="ARBA00022741"/>
    </source>
</evidence>
<sequence>GVLTAVEQQTGTVKWESKDNPIVQVPIDITNAIVPIFLPDPRDGSLYLLGDIKNPMKKLPFSIPQLVSSSPCRSSDGILYMGHKKDSWYKLDPTSGNKEQISGWDDQSPTCPVNPQTSVFIGRTRYDIKMVDSKMPENTWNVTFYDYATMSMSKTDLEDYELEHFSLVVECFESLLFAGKHTFIGHYSNPQTSETVKEIKLITDESASNKNIDFNSKRNFFGEKHHYSGTEAILKQNLTNRLSNGTSNIEAKGVYFGNIRTWINQQENKLLKLALVVLTGCIIAMFWYLQIQVRKEYRLTKSRLLQGEDMNLSEELPNGMVRVGKICFNTKQLLGKGCEGTFVYKGEFDNRQVAVKRLLPECFTFADREVSLLRESDAHPHVVRYYCTEQDRMFRYIALELCQATLSDYIQGNCETINIKPLEILRQATLGLSHLHSLDIVHRDIKPHNVLLSVPDHKGEVRAKISDFGLCKKLQLDGCHPLGDTLRRQVNILKGEYDLSKLKGEEWAINIQMPLLSSLISSSPEHRPSCGAVLKHPIDRLEKAVPGDDILNILESNDNQVVKSNWKRHIDEHVAADLGKYRSYDGESVRDLLRALRNKKHHFRELSEEVQASLGELPDAFTQYWIRRFPLLLAHTWMTMQCVAKEKEFWNYYHETYCYLVECSKVDVYQEYLVVNAVEHKKKCEQIKNSCNKESDKSIFSEQIVTLKEKFCNGNMKNRPKKKKKNVDEPLAWSIVDL</sequence>
<feature type="domain" description="Protein kinase" evidence="5">
    <location>
        <begin position="328"/>
        <end position="622"/>
    </location>
</feature>
<keyword evidence="4" id="KW-1133">Transmembrane helix</keyword>
<dbReference type="SUPFAM" id="SSF56112">
    <property type="entry name" value="Protein kinase-like (PK-like)"/>
    <property type="match status" value="1"/>
</dbReference>
<organism evidence="7 8">
    <name type="scientific">Molorchus minor</name>
    <dbReference type="NCBI Taxonomy" id="1323400"/>
    <lineage>
        <taxon>Eukaryota</taxon>
        <taxon>Metazoa</taxon>
        <taxon>Ecdysozoa</taxon>
        <taxon>Arthropoda</taxon>
        <taxon>Hexapoda</taxon>
        <taxon>Insecta</taxon>
        <taxon>Pterygota</taxon>
        <taxon>Neoptera</taxon>
        <taxon>Endopterygota</taxon>
        <taxon>Coleoptera</taxon>
        <taxon>Polyphaga</taxon>
        <taxon>Cucujiformia</taxon>
        <taxon>Chrysomeloidea</taxon>
        <taxon>Cerambycidae</taxon>
        <taxon>Lamiinae</taxon>
        <taxon>Monochamini</taxon>
        <taxon>Molorchus</taxon>
    </lineage>
</organism>
<dbReference type="InterPro" id="IPR045133">
    <property type="entry name" value="IRE1/2-like"/>
</dbReference>
<dbReference type="Gene3D" id="1.20.1440.180">
    <property type="entry name" value="KEN domain"/>
    <property type="match status" value="1"/>
</dbReference>
<feature type="non-terminal residue" evidence="7">
    <location>
        <position position="1"/>
    </location>
</feature>
<dbReference type="InterPro" id="IPR000719">
    <property type="entry name" value="Prot_kinase_dom"/>
</dbReference>
<feature type="domain" description="KEN" evidence="6">
    <location>
        <begin position="527"/>
        <end position="656"/>
    </location>
</feature>
<proteinExistence type="predicted"/>
<dbReference type="PROSITE" id="PS00108">
    <property type="entry name" value="PROTEIN_KINASE_ST"/>
    <property type="match status" value="1"/>
</dbReference>
<dbReference type="InterPro" id="IPR038357">
    <property type="entry name" value="KEN_sf"/>
</dbReference>
<keyword evidence="8" id="KW-1185">Reference proteome</keyword>
<keyword evidence="4" id="KW-0472">Membrane</keyword>
<dbReference type="CDD" id="cd10422">
    <property type="entry name" value="RNase_Ire1"/>
    <property type="match status" value="1"/>
</dbReference>
<name>A0ABQ9IRZ1_9CUCU</name>
<dbReference type="SMART" id="SM00580">
    <property type="entry name" value="PUG"/>
    <property type="match status" value="1"/>
</dbReference>
<protein>
    <submittedName>
        <fullName evidence="7">Uncharacterized protein</fullName>
    </submittedName>
</protein>
<dbReference type="PANTHER" id="PTHR13954:SF6">
    <property type="entry name" value="NON-SPECIFIC SERINE_THREONINE PROTEIN KINASE"/>
    <property type="match status" value="1"/>
</dbReference>
<reference evidence="7" key="1">
    <citation type="journal article" date="2023" name="Insect Mol. Biol.">
        <title>Genome sequencing provides insights into the evolution of gene families encoding plant cell wall-degrading enzymes in longhorned beetles.</title>
        <authorList>
            <person name="Shin N.R."/>
            <person name="Okamura Y."/>
            <person name="Kirsch R."/>
            <person name="Pauchet Y."/>
        </authorList>
    </citation>
    <scope>NUCLEOTIDE SEQUENCE</scope>
    <source>
        <strain evidence="7">MMC_N1</strain>
    </source>
</reference>
<dbReference type="InterPro" id="IPR011009">
    <property type="entry name" value="Kinase-like_dom_sf"/>
</dbReference>
<gene>
    <name evidence="7" type="ORF">NQ317_019034</name>
</gene>
<evidence type="ECO:0000313" key="8">
    <source>
        <dbReference type="Proteomes" id="UP001162164"/>
    </source>
</evidence>
<evidence type="ECO:0000259" key="6">
    <source>
        <dbReference type="PROSITE" id="PS51392"/>
    </source>
</evidence>
<evidence type="ECO:0000259" key="5">
    <source>
        <dbReference type="PROSITE" id="PS50011"/>
    </source>
</evidence>
<dbReference type="SMART" id="SM00220">
    <property type="entry name" value="S_TKc"/>
    <property type="match status" value="1"/>
</dbReference>
<evidence type="ECO:0000256" key="3">
    <source>
        <dbReference type="ARBA" id="ARBA00022840"/>
    </source>
</evidence>
<evidence type="ECO:0000256" key="1">
    <source>
        <dbReference type="ARBA" id="ARBA00022729"/>
    </source>
</evidence>
<dbReference type="Proteomes" id="UP001162164">
    <property type="component" value="Unassembled WGS sequence"/>
</dbReference>
<dbReference type="PROSITE" id="PS51392">
    <property type="entry name" value="KEN"/>
    <property type="match status" value="1"/>
</dbReference>
<dbReference type="Gene3D" id="1.10.510.10">
    <property type="entry name" value="Transferase(Phosphotransferase) domain 1"/>
    <property type="match status" value="1"/>
</dbReference>
<keyword evidence="1" id="KW-0732">Signal</keyword>
<comment type="caution">
    <text evidence="7">The sequence shown here is derived from an EMBL/GenBank/DDBJ whole genome shotgun (WGS) entry which is preliminary data.</text>
</comment>
<keyword evidence="3" id="KW-0067">ATP-binding</keyword>